<evidence type="ECO:0000313" key="2">
    <source>
        <dbReference type="Proteomes" id="UP001374803"/>
    </source>
</evidence>
<sequence length="45" mass="5395">MAREDQPSWPTLDDVTKVVQSFLDPMLTARLDTAREPKTWHWRLR</sequence>
<organism evidence="1 2">
    <name type="scientific">Pendulispora rubella</name>
    <dbReference type="NCBI Taxonomy" id="2741070"/>
    <lineage>
        <taxon>Bacteria</taxon>
        <taxon>Pseudomonadati</taxon>
        <taxon>Myxococcota</taxon>
        <taxon>Myxococcia</taxon>
        <taxon>Myxococcales</taxon>
        <taxon>Sorangiineae</taxon>
        <taxon>Pendulisporaceae</taxon>
        <taxon>Pendulispora</taxon>
    </lineage>
</organism>
<dbReference type="RefSeq" id="WP_394836343.1">
    <property type="nucleotide sequence ID" value="NZ_CP089929.1"/>
</dbReference>
<name>A0ABZ2LD64_9BACT</name>
<accession>A0ABZ2LD64</accession>
<dbReference type="Proteomes" id="UP001374803">
    <property type="component" value="Chromosome"/>
</dbReference>
<keyword evidence="2" id="KW-1185">Reference proteome</keyword>
<gene>
    <name evidence="1" type="ORF">LVJ94_05500</name>
</gene>
<proteinExistence type="predicted"/>
<dbReference type="EMBL" id="CP089983">
    <property type="protein sequence ID" value="WXB06687.1"/>
    <property type="molecule type" value="Genomic_DNA"/>
</dbReference>
<evidence type="ECO:0000313" key="1">
    <source>
        <dbReference type="EMBL" id="WXB06687.1"/>
    </source>
</evidence>
<protein>
    <submittedName>
        <fullName evidence="1">Uncharacterized protein</fullName>
    </submittedName>
</protein>
<reference evidence="1" key="1">
    <citation type="submission" date="2021-12" db="EMBL/GenBank/DDBJ databases">
        <title>Discovery of the Pendulisporaceae a myxobacterial family with distinct sporulation behavior and unique specialized metabolism.</title>
        <authorList>
            <person name="Garcia R."/>
            <person name="Popoff A."/>
            <person name="Bader C.D."/>
            <person name="Loehr J."/>
            <person name="Walesch S."/>
            <person name="Walt C."/>
            <person name="Boldt J."/>
            <person name="Bunk B."/>
            <person name="Haeckl F.J.F.P.J."/>
            <person name="Gunesch A.P."/>
            <person name="Birkelbach J."/>
            <person name="Nuebel U."/>
            <person name="Pietschmann T."/>
            <person name="Bach T."/>
            <person name="Mueller R."/>
        </authorList>
    </citation>
    <scope>NUCLEOTIDE SEQUENCE</scope>
    <source>
        <strain evidence="1">MSr11367</strain>
    </source>
</reference>